<dbReference type="OrthoDB" id="9787851at2"/>
<keyword evidence="4" id="KW-1278">Translocase</keyword>
<evidence type="ECO:0000256" key="4">
    <source>
        <dbReference type="ARBA" id="ARBA00022967"/>
    </source>
</evidence>
<keyword evidence="3 6" id="KW-0067">ATP-binding</keyword>
<evidence type="ECO:0000313" key="7">
    <source>
        <dbReference type="Proteomes" id="UP000278746"/>
    </source>
</evidence>
<protein>
    <submittedName>
        <fullName evidence="6">Heme ABC transporter ATP-binding protein</fullName>
    </submittedName>
</protein>
<dbReference type="RefSeq" id="WP_122896622.1">
    <property type="nucleotide sequence ID" value="NZ_RHIB01000001.1"/>
</dbReference>
<dbReference type="InterPro" id="IPR027417">
    <property type="entry name" value="P-loop_NTPase"/>
</dbReference>
<evidence type="ECO:0000313" key="6">
    <source>
        <dbReference type="EMBL" id="RNA69100.1"/>
    </source>
</evidence>
<evidence type="ECO:0000256" key="2">
    <source>
        <dbReference type="ARBA" id="ARBA00022741"/>
    </source>
</evidence>
<dbReference type="InterPro" id="IPR017871">
    <property type="entry name" value="ABC_transporter-like_CS"/>
</dbReference>
<dbReference type="SMART" id="SM00382">
    <property type="entry name" value="AAA"/>
    <property type="match status" value="1"/>
</dbReference>
<evidence type="ECO:0000259" key="5">
    <source>
        <dbReference type="PROSITE" id="PS50893"/>
    </source>
</evidence>
<keyword evidence="7" id="KW-1185">Reference proteome</keyword>
<gene>
    <name evidence="6" type="ORF">EBO34_03865</name>
</gene>
<dbReference type="AlphaFoldDB" id="A0A3M7TTZ1"/>
<dbReference type="PROSITE" id="PS00211">
    <property type="entry name" value="ABC_TRANSPORTER_1"/>
    <property type="match status" value="1"/>
</dbReference>
<dbReference type="SUPFAM" id="SSF52540">
    <property type="entry name" value="P-loop containing nucleoside triphosphate hydrolases"/>
    <property type="match status" value="1"/>
</dbReference>
<keyword evidence="2" id="KW-0547">Nucleotide-binding</keyword>
<name>A0A3M7TTZ1_9BACI</name>
<dbReference type="PANTHER" id="PTHR42794:SF1">
    <property type="entry name" value="HEMIN IMPORT ATP-BINDING PROTEIN HMUV"/>
    <property type="match status" value="1"/>
</dbReference>
<proteinExistence type="predicted"/>
<evidence type="ECO:0000256" key="3">
    <source>
        <dbReference type="ARBA" id="ARBA00022840"/>
    </source>
</evidence>
<dbReference type="PANTHER" id="PTHR42794">
    <property type="entry name" value="HEMIN IMPORT ATP-BINDING PROTEIN HMUV"/>
    <property type="match status" value="1"/>
</dbReference>
<dbReference type="CDD" id="cd03214">
    <property type="entry name" value="ABC_Iron-Siderophores_B12_Hemin"/>
    <property type="match status" value="1"/>
</dbReference>
<organism evidence="6 7">
    <name type="scientific">Alteribacter keqinensis</name>
    <dbReference type="NCBI Taxonomy" id="2483800"/>
    <lineage>
        <taxon>Bacteria</taxon>
        <taxon>Bacillati</taxon>
        <taxon>Bacillota</taxon>
        <taxon>Bacilli</taxon>
        <taxon>Bacillales</taxon>
        <taxon>Bacillaceae</taxon>
        <taxon>Alteribacter</taxon>
    </lineage>
</organism>
<sequence length="430" mass="48076">MIKVESLEAGYGNRRIVNDLSFLVEKGEVYGVLGPNGSGKTTLLKTLTQALPFTKGKIAVAGKPIENYQVKELARVMALLSQHHEQSFAYTVKEVVAMGRYPHKKGLFHFSDEKDEQLVEEMMELMDVTDFKEKPLSMLSGGEQQRVFLARSLVQEPEVLLLDEPTNHLDISYQIELMSRIVRLAGEKRLTVLAVLHDVNLASMFCDRLLLLNDGKKVAEGTPGYVLKDENLSQMYNTRLIESTHPTVPKPLITYEPDHYRSANGTFIRFKETDAKLIIESGAPWRVITTRKNGPAVRWIKRFTFLKEGIPGQKENQELIFDIRKGRCTIVKEKHSGGFSLILVLNEGEVTVSAFLNGRLSDNGMFHLATLIAGAVKAAAPGYSLCEMCIAVTGMGGSWGGENAIMESARDLVNEIKKGEVKREDLYEKR</sequence>
<feature type="domain" description="ABC transporter" evidence="5">
    <location>
        <begin position="2"/>
        <end position="239"/>
    </location>
</feature>
<dbReference type="InterPro" id="IPR003593">
    <property type="entry name" value="AAA+_ATPase"/>
</dbReference>
<dbReference type="NCBIfam" id="NF010068">
    <property type="entry name" value="PRK13548.1"/>
    <property type="match status" value="1"/>
</dbReference>
<reference evidence="6 7" key="1">
    <citation type="submission" date="2018-10" db="EMBL/GenBank/DDBJ databases">
        <title>Bacillus Keqinensis sp. nov., a moderately halophilic bacterium isolated from a saline-alkaline lake.</title>
        <authorList>
            <person name="Wang H."/>
        </authorList>
    </citation>
    <scope>NUCLEOTIDE SEQUENCE [LARGE SCALE GENOMIC DNA]</scope>
    <source>
        <strain evidence="6 7">KQ-3</strain>
    </source>
</reference>
<accession>A0A3M7TTZ1</accession>
<keyword evidence="1" id="KW-0813">Transport</keyword>
<dbReference type="Pfam" id="PF00005">
    <property type="entry name" value="ABC_tran"/>
    <property type="match status" value="1"/>
</dbReference>
<dbReference type="InterPro" id="IPR003439">
    <property type="entry name" value="ABC_transporter-like_ATP-bd"/>
</dbReference>
<dbReference type="PROSITE" id="PS50893">
    <property type="entry name" value="ABC_TRANSPORTER_2"/>
    <property type="match status" value="1"/>
</dbReference>
<dbReference type="Proteomes" id="UP000278746">
    <property type="component" value="Unassembled WGS sequence"/>
</dbReference>
<dbReference type="Gene3D" id="3.40.50.300">
    <property type="entry name" value="P-loop containing nucleotide triphosphate hydrolases"/>
    <property type="match status" value="1"/>
</dbReference>
<dbReference type="GO" id="GO:0005524">
    <property type="term" value="F:ATP binding"/>
    <property type="evidence" value="ECO:0007669"/>
    <property type="project" value="UniProtKB-KW"/>
</dbReference>
<dbReference type="EMBL" id="RHIB01000001">
    <property type="protein sequence ID" value="RNA69100.1"/>
    <property type="molecule type" value="Genomic_DNA"/>
</dbReference>
<evidence type="ECO:0000256" key="1">
    <source>
        <dbReference type="ARBA" id="ARBA00022448"/>
    </source>
</evidence>
<dbReference type="GO" id="GO:0016887">
    <property type="term" value="F:ATP hydrolysis activity"/>
    <property type="evidence" value="ECO:0007669"/>
    <property type="project" value="InterPro"/>
</dbReference>
<dbReference type="FunFam" id="3.40.50.300:FF:000134">
    <property type="entry name" value="Iron-enterobactin ABC transporter ATP-binding protein"/>
    <property type="match status" value="1"/>
</dbReference>
<comment type="caution">
    <text evidence="6">The sequence shown here is derived from an EMBL/GenBank/DDBJ whole genome shotgun (WGS) entry which is preliminary data.</text>
</comment>